<feature type="domain" description="Regulatory protein YycH" evidence="2">
    <location>
        <begin position="4"/>
        <end position="432"/>
    </location>
</feature>
<dbReference type="CDD" id="cd15787">
    <property type="entry name" value="YycH_N"/>
    <property type="match status" value="1"/>
</dbReference>
<dbReference type="EMBL" id="BMFR01000008">
    <property type="protein sequence ID" value="GGG76506.1"/>
    <property type="molecule type" value="Genomic_DNA"/>
</dbReference>
<evidence type="ECO:0000259" key="2">
    <source>
        <dbReference type="Pfam" id="PF07435"/>
    </source>
</evidence>
<feature type="transmembrane region" description="Helical" evidence="1">
    <location>
        <begin position="9"/>
        <end position="28"/>
    </location>
</feature>
<dbReference type="Proteomes" id="UP000622860">
    <property type="component" value="Unassembled WGS sequence"/>
</dbReference>
<dbReference type="Gene3D" id="3.30.310.160">
    <property type="entry name" value="YycH protein, domain 2"/>
    <property type="match status" value="1"/>
</dbReference>
<dbReference type="InterPro" id="IPR009996">
    <property type="entry name" value="YycH"/>
</dbReference>
<reference evidence="3" key="2">
    <citation type="submission" date="2020-09" db="EMBL/GenBank/DDBJ databases">
        <authorList>
            <person name="Sun Q."/>
            <person name="Zhou Y."/>
        </authorList>
    </citation>
    <scope>NUCLEOTIDE SEQUENCE</scope>
    <source>
        <strain evidence="3">CGMCC 1.12754</strain>
    </source>
</reference>
<keyword evidence="4" id="KW-1185">Reference proteome</keyword>
<gene>
    <name evidence="3" type="ORF">GCM10011398_21840</name>
</gene>
<dbReference type="AlphaFoldDB" id="A0A917HED1"/>
<comment type="caution">
    <text evidence="3">The sequence shown here is derived from an EMBL/GenBank/DDBJ whole genome shotgun (WGS) entry which is preliminary data.</text>
</comment>
<dbReference type="InterPro" id="IPR042274">
    <property type="entry name" value="YycH/YycI_2"/>
</dbReference>
<dbReference type="RefSeq" id="WP_188455434.1">
    <property type="nucleotide sequence ID" value="NZ_BMFR01000008.1"/>
</dbReference>
<keyword evidence="1" id="KW-1133">Transmembrane helix</keyword>
<organism evidence="3 4">
    <name type="scientific">Virgibacillus oceani</name>
    <dbReference type="NCBI Taxonomy" id="1479511"/>
    <lineage>
        <taxon>Bacteria</taxon>
        <taxon>Bacillati</taxon>
        <taxon>Bacillota</taxon>
        <taxon>Bacilli</taxon>
        <taxon>Bacillales</taxon>
        <taxon>Bacillaceae</taxon>
        <taxon>Virgibacillus</taxon>
    </lineage>
</organism>
<evidence type="ECO:0000313" key="4">
    <source>
        <dbReference type="Proteomes" id="UP000622860"/>
    </source>
</evidence>
<keyword evidence="1" id="KW-0812">Transmembrane</keyword>
<protein>
    <recommendedName>
        <fullName evidence="2">Regulatory protein YycH domain-containing protein</fullName>
    </recommendedName>
</protein>
<keyword evidence="1" id="KW-0472">Membrane</keyword>
<reference evidence="3" key="1">
    <citation type="journal article" date="2014" name="Int. J. Syst. Evol. Microbiol.">
        <title>Complete genome sequence of Corynebacterium casei LMG S-19264T (=DSM 44701T), isolated from a smear-ripened cheese.</title>
        <authorList>
            <consortium name="US DOE Joint Genome Institute (JGI-PGF)"/>
            <person name="Walter F."/>
            <person name="Albersmeier A."/>
            <person name="Kalinowski J."/>
            <person name="Ruckert C."/>
        </authorList>
    </citation>
    <scope>NUCLEOTIDE SEQUENCE</scope>
    <source>
        <strain evidence="3">CGMCC 1.12754</strain>
    </source>
</reference>
<sequence length="443" mass="50908">MNLETAKSFILTVLVGISLLLTLGLWNYQPNDTLLNDQEEVDMDIGGSEVTQQEIVEPESIIFHQFNKHYGFTDPSKRQSLYQDMQKWVLYNMEIMNANGAPANDYQVEVTFPDALPMGIITKIFKLNDDNTYLPDWSFNRMFITFIPDSKALRLQFLSENGQKKAVANVNDSKKYNLLWSYLTEHEDLEEYIAWDESETPIYIPSGSRELTQRSFTVSTINIDKLVNALFNKPSIVSRANKGEPYFSDSQSGMRLLQDGKLMKFDSPISSNYERMNQLDVLNYSIKNINEHKGWTGISNVQEGWRSEYNLEKLDLASNRLLYRMFYNGYAVYNGSALSTIEQEWHNLSLSQYQRPMFSLNSTLGGETLELQSGQSVIAFLQNNPKYNLDQISDIKIGYDLTVQESTSIKYYVRLEPAWFVNESGSWKELDFGDEIPLNKGGS</sequence>
<accession>A0A917HED1</accession>
<evidence type="ECO:0000256" key="1">
    <source>
        <dbReference type="SAM" id="Phobius"/>
    </source>
</evidence>
<name>A0A917HED1_9BACI</name>
<dbReference type="Pfam" id="PF07435">
    <property type="entry name" value="YycH"/>
    <property type="match status" value="1"/>
</dbReference>
<evidence type="ECO:0000313" key="3">
    <source>
        <dbReference type="EMBL" id="GGG76506.1"/>
    </source>
</evidence>
<proteinExistence type="predicted"/>